<gene>
    <name evidence="2" type="ORF">IDH44_16880</name>
</gene>
<proteinExistence type="predicted"/>
<dbReference type="PANTHER" id="PTHR12110:SF21">
    <property type="entry name" value="XYLOSE ISOMERASE-LIKE TIM BARREL DOMAIN-CONTAINING PROTEIN"/>
    <property type="match status" value="1"/>
</dbReference>
<dbReference type="PANTHER" id="PTHR12110">
    <property type="entry name" value="HYDROXYPYRUVATE ISOMERASE"/>
    <property type="match status" value="1"/>
</dbReference>
<evidence type="ECO:0000259" key="1">
    <source>
        <dbReference type="Pfam" id="PF01261"/>
    </source>
</evidence>
<feature type="domain" description="Xylose isomerase-like TIM barrel" evidence="1">
    <location>
        <begin position="37"/>
        <end position="290"/>
    </location>
</feature>
<dbReference type="RefSeq" id="WP_190919656.1">
    <property type="nucleotide sequence ID" value="NZ_JACXIZ010000028.1"/>
</dbReference>
<comment type="caution">
    <text evidence="2">The sequence shown here is derived from an EMBL/GenBank/DDBJ whole genome shotgun (WGS) entry which is preliminary data.</text>
</comment>
<sequence>MSAIDKRAPETAAGNQMNPLGLMSYIYLEHRAEEMADAMADHGVGRAQVDPRQQGLLDAQGEWNAQQAEAIRSVFAQRGIAIPVLSGYMNLLHPDPARREANVLAMERLLRLAPAFGAEAVATETGSLHPTNQWAYHPDNASEAAWEALCAVCERLGRVAADHGVTLLLEGYVDNVLARPEQASALMARLPERGLGLVLDPFNYLTRDDLAAQGEALGRIFDQVGPRAVIAHAKDTVYTAKGIDTPRPGAGDVDWAQVAGLLAERMPEMPLYLEHTKPEEVGSALDYIRDSYDKAAAGRAKQRGDGQ</sequence>
<dbReference type="EMBL" id="JACXIZ010000028">
    <property type="protein sequence ID" value="MBD2846873.1"/>
    <property type="molecule type" value="Genomic_DNA"/>
</dbReference>
<dbReference type="InterPro" id="IPR013022">
    <property type="entry name" value="Xyl_isomerase-like_TIM-brl"/>
</dbReference>
<dbReference type="GO" id="GO:0016853">
    <property type="term" value="F:isomerase activity"/>
    <property type="evidence" value="ECO:0007669"/>
    <property type="project" value="UniProtKB-KW"/>
</dbReference>
<evidence type="ECO:0000313" key="2">
    <source>
        <dbReference type="EMBL" id="MBD2846873.1"/>
    </source>
</evidence>
<organism evidence="2 3">
    <name type="scientific">Paenibacillus sabuli</name>
    <dbReference type="NCBI Taxonomy" id="2772509"/>
    <lineage>
        <taxon>Bacteria</taxon>
        <taxon>Bacillati</taxon>
        <taxon>Bacillota</taxon>
        <taxon>Bacilli</taxon>
        <taxon>Bacillales</taxon>
        <taxon>Paenibacillaceae</taxon>
        <taxon>Paenibacillus</taxon>
    </lineage>
</organism>
<dbReference type="InterPro" id="IPR050312">
    <property type="entry name" value="IolE/XylAMocC-like"/>
</dbReference>
<reference evidence="2" key="1">
    <citation type="submission" date="2020-09" db="EMBL/GenBank/DDBJ databases">
        <title>A novel bacterium of genus Paenibacillus, isolated from South China Sea.</title>
        <authorList>
            <person name="Huang H."/>
            <person name="Mo K."/>
            <person name="Hu Y."/>
        </authorList>
    </citation>
    <scope>NUCLEOTIDE SEQUENCE</scope>
    <source>
        <strain evidence="2">IB182496</strain>
    </source>
</reference>
<keyword evidence="2" id="KW-0413">Isomerase</keyword>
<keyword evidence="3" id="KW-1185">Reference proteome</keyword>
<evidence type="ECO:0000313" key="3">
    <source>
        <dbReference type="Proteomes" id="UP000621560"/>
    </source>
</evidence>
<dbReference type="InterPro" id="IPR036237">
    <property type="entry name" value="Xyl_isomerase-like_sf"/>
</dbReference>
<dbReference type="Proteomes" id="UP000621560">
    <property type="component" value="Unassembled WGS sequence"/>
</dbReference>
<dbReference type="AlphaFoldDB" id="A0A927GSS5"/>
<accession>A0A927GSS5</accession>
<protein>
    <submittedName>
        <fullName evidence="2">Sugar phosphate isomerase/epimerase</fullName>
    </submittedName>
</protein>
<dbReference type="Gene3D" id="3.20.20.150">
    <property type="entry name" value="Divalent-metal-dependent TIM barrel enzymes"/>
    <property type="match status" value="1"/>
</dbReference>
<dbReference type="Pfam" id="PF01261">
    <property type="entry name" value="AP_endonuc_2"/>
    <property type="match status" value="1"/>
</dbReference>
<dbReference type="SUPFAM" id="SSF51658">
    <property type="entry name" value="Xylose isomerase-like"/>
    <property type="match status" value="1"/>
</dbReference>
<name>A0A927GSS5_9BACL</name>